<dbReference type="AlphaFoldDB" id="A0A5D0RER6"/>
<evidence type="ECO:0000256" key="5">
    <source>
        <dbReference type="ARBA" id="ARBA00023277"/>
    </source>
</evidence>
<dbReference type="OrthoDB" id="9774177at2"/>
<keyword evidence="7" id="KW-1185">Reference proteome</keyword>
<evidence type="ECO:0000313" key="6">
    <source>
        <dbReference type="EMBL" id="TYB79044.1"/>
    </source>
</evidence>
<evidence type="ECO:0000256" key="2">
    <source>
        <dbReference type="ARBA" id="ARBA00022723"/>
    </source>
</evidence>
<dbReference type="Proteomes" id="UP000323720">
    <property type="component" value="Unassembled WGS sequence"/>
</dbReference>
<dbReference type="GO" id="GO:0046872">
    <property type="term" value="F:metal ion binding"/>
    <property type="evidence" value="ECO:0007669"/>
    <property type="project" value="UniProtKB-KW"/>
</dbReference>
<dbReference type="InterPro" id="IPR006879">
    <property type="entry name" value="YdjC-like"/>
</dbReference>
<accession>A0A5D0RER6</accession>
<evidence type="ECO:0000313" key="7">
    <source>
        <dbReference type="Proteomes" id="UP000323720"/>
    </source>
</evidence>
<dbReference type="GO" id="GO:0019213">
    <property type="term" value="F:deacetylase activity"/>
    <property type="evidence" value="ECO:0007669"/>
    <property type="project" value="TreeGrafter"/>
</dbReference>
<protein>
    <submittedName>
        <fullName evidence="6">ChbG/HpnK family deacetylase</fullName>
    </submittedName>
</protein>
<dbReference type="PANTHER" id="PTHR31609:SF1">
    <property type="entry name" value="CARBOHYDRATE DEACETYLASE"/>
    <property type="match status" value="1"/>
</dbReference>
<proteinExistence type="predicted"/>
<dbReference type="GO" id="GO:0016787">
    <property type="term" value="F:hydrolase activity"/>
    <property type="evidence" value="ECO:0007669"/>
    <property type="project" value="UniProtKB-KW"/>
</dbReference>
<name>A0A5D0RER6_9FLAO</name>
<evidence type="ECO:0000256" key="4">
    <source>
        <dbReference type="ARBA" id="ARBA00022842"/>
    </source>
</evidence>
<dbReference type="GO" id="GO:0005975">
    <property type="term" value="P:carbohydrate metabolic process"/>
    <property type="evidence" value="ECO:0007669"/>
    <property type="project" value="InterPro"/>
</dbReference>
<keyword evidence="2" id="KW-0479">Metal-binding</keyword>
<reference evidence="6 7" key="1">
    <citation type="submission" date="2019-08" db="EMBL/GenBank/DDBJ databases">
        <title>Genomes of Antarctic Bizionia species.</title>
        <authorList>
            <person name="Bowman J.P."/>
        </authorList>
    </citation>
    <scope>NUCLEOTIDE SEQUENCE [LARGE SCALE GENOMIC DNA]</scope>
    <source>
        <strain evidence="6 7">ADA-4</strain>
    </source>
</reference>
<dbReference type="EMBL" id="VSKK01000001">
    <property type="protein sequence ID" value="TYB79044.1"/>
    <property type="molecule type" value="Genomic_DNA"/>
</dbReference>
<dbReference type="PANTHER" id="PTHR31609">
    <property type="entry name" value="YDJC DEACETYLASE FAMILY MEMBER"/>
    <property type="match status" value="1"/>
</dbReference>
<organism evidence="6 7">
    <name type="scientific">Bizionia myxarmorum</name>
    <dbReference type="NCBI Taxonomy" id="291186"/>
    <lineage>
        <taxon>Bacteria</taxon>
        <taxon>Pseudomonadati</taxon>
        <taxon>Bacteroidota</taxon>
        <taxon>Flavobacteriia</taxon>
        <taxon>Flavobacteriales</taxon>
        <taxon>Flavobacteriaceae</taxon>
        <taxon>Bizionia</taxon>
    </lineage>
</organism>
<dbReference type="Gene3D" id="3.20.20.370">
    <property type="entry name" value="Glycoside hydrolase/deacetylase"/>
    <property type="match status" value="1"/>
</dbReference>
<comment type="cofactor">
    <cofactor evidence="1">
        <name>Mg(2+)</name>
        <dbReference type="ChEBI" id="CHEBI:18420"/>
    </cofactor>
</comment>
<dbReference type="InterPro" id="IPR011330">
    <property type="entry name" value="Glyco_hydro/deAcase_b/a-brl"/>
</dbReference>
<dbReference type="SUPFAM" id="SSF88713">
    <property type="entry name" value="Glycoside hydrolase/deacetylase"/>
    <property type="match status" value="1"/>
</dbReference>
<sequence length="287" mass="32447">MIKLITNSDDFGLTDSITNAIIDTHLNGIMTSTTMMSNMAGFEYAAKMAKENPNLGVGIHFNLTEGKPITEVSKIPDLIDAQGNFRSNAVQRKNFLFGKHKLTQIELELQNQLENLLDNQIIPTHFDSHHHITGVPLAFKASANIAKQYQINKARVTNIDFLYSSFYQGSSLSKVKHIFKNAPKAFIHKRNKTQLRKQGFHTPDTKTLPNRVLPVLNDPIEQFIRTLSMLKAGVTEISFHPGYLNADPNDSKKTAELRMRDLKIANSVEVRQYTIDNNIQLINFKNI</sequence>
<gene>
    <name evidence="6" type="ORF">ES674_04505</name>
</gene>
<dbReference type="RefSeq" id="WP_148402780.1">
    <property type="nucleotide sequence ID" value="NZ_VSKK01000001.1"/>
</dbReference>
<evidence type="ECO:0000256" key="1">
    <source>
        <dbReference type="ARBA" id="ARBA00001946"/>
    </source>
</evidence>
<keyword evidence="5" id="KW-0119">Carbohydrate metabolism</keyword>
<dbReference type="Pfam" id="PF04794">
    <property type="entry name" value="YdjC"/>
    <property type="match status" value="1"/>
</dbReference>
<keyword evidence="4" id="KW-0460">Magnesium</keyword>
<comment type="caution">
    <text evidence="6">The sequence shown here is derived from an EMBL/GenBank/DDBJ whole genome shotgun (WGS) entry which is preliminary data.</text>
</comment>
<keyword evidence="3" id="KW-0378">Hydrolase</keyword>
<evidence type="ECO:0000256" key="3">
    <source>
        <dbReference type="ARBA" id="ARBA00022801"/>
    </source>
</evidence>